<dbReference type="Pfam" id="PF02585">
    <property type="entry name" value="PIG-L"/>
    <property type="match status" value="1"/>
</dbReference>
<protein>
    <submittedName>
        <fullName evidence="1">Unannotated protein</fullName>
    </submittedName>
</protein>
<dbReference type="Gene3D" id="3.40.50.10320">
    <property type="entry name" value="LmbE-like"/>
    <property type="match status" value="1"/>
</dbReference>
<organism evidence="1">
    <name type="scientific">freshwater metagenome</name>
    <dbReference type="NCBI Taxonomy" id="449393"/>
    <lineage>
        <taxon>unclassified sequences</taxon>
        <taxon>metagenomes</taxon>
        <taxon>ecological metagenomes</taxon>
    </lineage>
</organism>
<accession>A0A6J6PJE8</accession>
<gene>
    <name evidence="1" type="ORF">UFOPK2399_01209</name>
</gene>
<sequence length="225" mass="23803">MAENAATTVVVAAHLDDAVLSCAGALNPGVALVTVFAGDPPVGFLGSYDASTGARSSHDRMDERRLEDRAAAELLGAIPVHLAFPERQYQRRSGWKGLIKRGGAPIPTRDEIADALRAHLEQATRVYAPAGFGHNDHLIVRDAVLALRPDAVLYADLPYTLGAEPAAPPGITGRSVEVVTLNPDRAQAKVEAFACYGSQLDPLEAAFGDLLDPTRLGTERLFAAS</sequence>
<dbReference type="AlphaFoldDB" id="A0A6J6PJE8"/>
<name>A0A6J6PJE8_9ZZZZ</name>
<evidence type="ECO:0000313" key="1">
    <source>
        <dbReference type="EMBL" id="CAB4698789.1"/>
    </source>
</evidence>
<dbReference type="SUPFAM" id="SSF102588">
    <property type="entry name" value="LmbE-like"/>
    <property type="match status" value="1"/>
</dbReference>
<proteinExistence type="predicted"/>
<dbReference type="InterPro" id="IPR024078">
    <property type="entry name" value="LmbE-like_dom_sf"/>
</dbReference>
<dbReference type="InterPro" id="IPR003737">
    <property type="entry name" value="GlcNAc_PI_deacetylase-related"/>
</dbReference>
<dbReference type="EMBL" id="CAEZXP010000003">
    <property type="protein sequence ID" value="CAB4698789.1"/>
    <property type="molecule type" value="Genomic_DNA"/>
</dbReference>
<reference evidence="1" key="1">
    <citation type="submission" date="2020-05" db="EMBL/GenBank/DDBJ databases">
        <authorList>
            <person name="Chiriac C."/>
            <person name="Salcher M."/>
            <person name="Ghai R."/>
            <person name="Kavagutti S V."/>
        </authorList>
    </citation>
    <scope>NUCLEOTIDE SEQUENCE</scope>
</reference>